<keyword evidence="2" id="KW-1185">Reference proteome</keyword>
<gene>
    <name evidence="1" type="ORF">CGERO_05710</name>
</gene>
<protein>
    <submittedName>
        <fullName evidence="1">Uncharacterized protein</fullName>
    </submittedName>
</protein>
<dbReference type="KEGG" id="cgk:CGERO_05710"/>
<proteinExistence type="predicted"/>
<name>A0A3G6J0H1_9CORY</name>
<evidence type="ECO:0000313" key="1">
    <source>
        <dbReference type="EMBL" id="AZA11449.1"/>
    </source>
</evidence>
<accession>A0A3G6J0H1</accession>
<evidence type="ECO:0000313" key="2">
    <source>
        <dbReference type="Proteomes" id="UP000271587"/>
    </source>
</evidence>
<sequence length="74" mass="8260">MFPQHAEHCFQYCAGRICSGNQLQRACGNICWQTWTIEIISQRPDGQPGCGRSIKPKLLLLDEQGSAIHCSTQV</sequence>
<dbReference type="AlphaFoldDB" id="A0A3G6J0H1"/>
<dbReference type="EMBL" id="CP033897">
    <property type="protein sequence ID" value="AZA11449.1"/>
    <property type="molecule type" value="Genomic_DNA"/>
</dbReference>
<dbReference type="Proteomes" id="UP000271587">
    <property type="component" value="Chromosome"/>
</dbReference>
<reference evidence="1 2" key="1">
    <citation type="submission" date="2018-11" db="EMBL/GenBank/DDBJ databases">
        <authorList>
            <person name="Kleinhagauer T."/>
            <person name="Glaeser S.P."/>
            <person name="Spergser J."/>
            <person name="Ruckert C."/>
            <person name="Kaempfer P."/>
            <person name="Busse H.-J."/>
        </authorList>
    </citation>
    <scope>NUCLEOTIDE SEQUENCE [LARGE SCALE GENOMIC DNA]</scope>
    <source>
        <strain evidence="1 2">W8</strain>
    </source>
</reference>
<organism evidence="1 2">
    <name type="scientific">Corynebacterium gerontici</name>
    <dbReference type="NCBI Taxonomy" id="2079234"/>
    <lineage>
        <taxon>Bacteria</taxon>
        <taxon>Bacillati</taxon>
        <taxon>Actinomycetota</taxon>
        <taxon>Actinomycetes</taxon>
        <taxon>Mycobacteriales</taxon>
        <taxon>Corynebacteriaceae</taxon>
        <taxon>Corynebacterium</taxon>
    </lineage>
</organism>